<proteinExistence type="predicted"/>
<dbReference type="PRINTS" id="PR01854">
    <property type="entry name" value="BR22PROTEIN"/>
</dbReference>
<evidence type="ECO:0000256" key="1">
    <source>
        <dbReference type="SAM" id="MobiDB-lite"/>
    </source>
</evidence>
<dbReference type="InterPro" id="IPR013730">
    <property type="entry name" value="Fyv7/TAP26"/>
</dbReference>
<feature type="region of interest" description="Disordered" evidence="1">
    <location>
        <begin position="1"/>
        <end position="58"/>
    </location>
</feature>
<dbReference type="PANTHER" id="PTHR15657">
    <property type="entry name" value="THYROID TRANSCRIPTION FACTOR 1-ASSOCIATED PROTEIN 26"/>
    <property type="match status" value="1"/>
</dbReference>
<evidence type="ECO:0000313" key="2">
    <source>
        <dbReference type="EMBL" id="KAK0417392.1"/>
    </source>
</evidence>
<dbReference type="PANTHER" id="PTHR15657:SF1">
    <property type="entry name" value="THYROID TRANSCRIPTION FACTOR 1-ASSOCIATED PROTEIN 26"/>
    <property type="match status" value="1"/>
</dbReference>
<comment type="caution">
    <text evidence="2">The sequence shown here is derived from an EMBL/GenBank/DDBJ whole genome shotgun (WGS) entry which is preliminary data.</text>
</comment>
<feature type="compositionally biased region" description="Basic and acidic residues" evidence="1">
    <location>
        <begin position="38"/>
        <end position="58"/>
    </location>
</feature>
<reference evidence="2" key="1">
    <citation type="submission" date="2023-06" db="EMBL/GenBank/DDBJ databases">
        <title>Genomic analysis of the entomopathogenic nematode Steinernema hermaphroditum.</title>
        <authorList>
            <person name="Schwarz E.M."/>
            <person name="Heppert J.K."/>
            <person name="Baniya A."/>
            <person name="Schwartz H.T."/>
            <person name="Tan C.-H."/>
            <person name="Antoshechkin I."/>
            <person name="Sternberg P.W."/>
            <person name="Goodrich-Blair H."/>
            <person name="Dillman A.R."/>
        </authorList>
    </citation>
    <scope>NUCLEOTIDE SEQUENCE</scope>
    <source>
        <strain evidence="2">PS9179</strain>
        <tissue evidence="2">Whole animal</tissue>
    </source>
</reference>
<keyword evidence="3" id="KW-1185">Reference proteome</keyword>
<feature type="compositionally biased region" description="Polar residues" evidence="1">
    <location>
        <begin position="1"/>
        <end position="12"/>
    </location>
</feature>
<name>A0AA39M1H8_9BILA</name>
<dbReference type="EMBL" id="JAUCMV010000002">
    <property type="protein sequence ID" value="KAK0417392.1"/>
    <property type="molecule type" value="Genomic_DNA"/>
</dbReference>
<dbReference type="AlphaFoldDB" id="A0AA39M1H8"/>
<organism evidence="2 3">
    <name type="scientific">Steinernema hermaphroditum</name>
    <dbReference type="NCBI Taxonomy" id="289476"/>
    <lineage>
        <taxon>Eukaryota</taxon>
        <taxon>Metazoa</taxon>
        <taxon>Ecdysozoa</taxon>
        <taxon>Nematoda</taxon>
        <taxon>Chromadorea</taxon>
        <taxon>Rhabditida</taxon>
        <taxon>Tylenchina</taxon>
        <taxon>Panagrolaimomorpha</taxon>
        <taxon>Strongyloidoidea</taxon>
        <taxon>Steinernematidae</taxon>
        <taxon>Steinernema</taxon>
    </lineage>
</organism>
<protein>
    <recommendedName>
        <fullName evidence="4">Thyroid transcription factor 1-associated protein 26</fullName>
    </recommendedName>
</protein>
<dbReference type="Pfam" id="PF08524">
    <property type="entry name" value="rRNA_processing"/>
    <property type="match status" value="1"/>
</dbReference>
<evidence type="ECO:0008006" key="4">
    <source>
        <dbReference type="Google" id="ProtNLM"/>
    </source>
</evidence>
<gene>
    <name evidence="2" type="ORF">QR680_012982</name>
</gene>
<accession>A0AA39M1H8</accession>
<dbReference type="Proteomes" id="UP001175271">
    <property type="component" value="Unassembled WGS sequence"/>
</dbReference>
<sequence length="104" mass="12229">MKPSNSRPSNHSRAGGVKNKPKMKKDTAYKRAQAAYHRIQEERRKEAEDRQKKKEEREKAIEGYMSIKKKMNKALKKRTKKGQPKLNAQVEVLLEKIEKRVVKK</sequence>
<dbReference type="GO" id="GO:0005634">
    <property type="term" value="C:nucleus"/>
    <property type="evidence" value="ECO:0007669"/>
    <property type="project" value="TreeGrafter"/>
</dbReference>
<evidence type="ECO:0000313" key="3">
    <source>
        <dbReference type="Proteomes" id="UP001175271"/>
    </source>
</evidence>